<proteinExistence type="predicted"/>
<evidence type="ECO:0000256" key="1">
    <source>
        <dbReference type="SAM" id="SignalP"/>
    </source>
</evidence>
<dbReference type="Proteomes" id="UP000582659">
    <property type="component" value="Unassembled WGS sequence"/>
</dbReference>
<dbReference type="EMBL" id="CAJFDI010000004">
    <property type="protein sequence ID" value="CAD5224750.1"/>
    <property type="molecule type" value="Genomic_DNA"/>
</dbReference>
<keyword evidence="3" id="KW-1185">Reference proteome</keyword>
<evidence type="ECO:0000313" key="3">
    <source>
        <dbReference type="Proteomes" id="UP000659654"/>
    </source>
</evidence>
<accession>A0A7I8XDQ5</accession>
<dbReference type="Proteomes" id="UP000659654">
    <property type="component" value="Unassembled WGS sequence"/>
</dbReference>
<comment type="caution">
    <text evidence="2">The sequence shown here is derived from an EMBL/GenBank/DDBJ whole genome shotgun (WGS) entry which is preliminary data.</text>
</comment>
<organism evidence="2 3">
    <name type="scientific">Bursaphelenchus xylophilus</name>
    <name type="common">Pinewood nematode worm</name>
    <name type="synonym">Aphelenchoides xylophilus</name>
    <dbReference type="NCBI Taxonomy" id="6326"/>
    <lineage>
        <taxon>Eukaryota</taxon>
        <taxon>Metazoa</taxon>
        <taxon>Ecdysozoa</taxon>
        <taxon>Nematoda</taxon>
        <taxon>Chromadorea</taxon>
        <taxon>Rhabditida</taxon>
        <taxon>Tylenchina</taxon>
        <taxon>Tylenchomorpha</taxon>
        <taxon>Aphelenchoidea</taxon>
        <taxon>Aphelenchoididae</taxon>
        <taxon>Bursaphelenchus</taxon>
    </lineage>
</organism>
<keyword evidence="1" id="KW-0732">Signal</keyword>
<protein>
    <submittedName>
        <fullName evidence="2">(pine wood nematode) hypothetical protein</fullName>
    </submittedName>
</protein>
<evidence type="ECO:0000313" key="2">
    <source>
        <dbReference type="EMBL" id="CAD5224750.1"/>
    </source>
</evidence>
<name>A0A7I8XDQ5_BURXY</name>
<feature type="chain" id="PRO_5036400109" evidence="1">
    <location>
        <begin position="20"/>
        <end position="157"/>
    </location>
</feature>
<dbReference type="EMBL" id="CAJFCV020000004">
    <property type="protein sequence ID" value="CAG9113641.1"/>
    <property type="molecule type" value="Genomic_DNA"/>
</dbReference>
<sequence>MLQLLTVALFLACADVAAAQEHWITYGNVTAPGFKDFRGQYLIGISVFADGWHSKNCADDSTDVTGYYNIDCIPEPDGPKRQRKRVCVYHRLYDKWCRGKCTGYVTKQINVRADARYNFCGTAEADVHGNYEVHCIPRILPFTDPNKKVIVYVGVVK</sequence>
<feature type="signal peptide" evidence="1">
    <location>
        <begin position="1"/>
        <end position="19"/>
    </location>
</feature>
<dbReference type="AlphaFoldDB" id="A0A7I8XDQ5"/>
<gene>
    <name evidence="2" type="ORF">BXYJ_LOCUS8200</name>
</gene>
<reference evidence="2" key="1">
    <citation type="submission" date="2020-09" db="EMBL/GenBank/DDBJ databases">
        <authorList>
            <person name="Kikuchi T."/>
        </authorList>
    </citation>
    <scope>NUCLEOTIDE SEQUENCE</scope>
    <source>
        <strain evidence="2">Ka4C1</strain>
    </source>
</reference>